<accession>A0A285UGE0</accession>
<gene>
    <name evidence="1" type="ORF">SAMN05877842_10940</name>
</gene>
<protein>
    <submittedName>
        <fullName evidence="1">Uncharacterized protein</fullName>
    </submittedName>
</protein>
<evidence type="ECO:0000313" key="1">
    <source>
        <dbReference type="EMBL" id="SOC40950.1"/>
    </source>
</evidence>
<dbReference type="RefSeq" id="WP_097149956.1">
    <property type="nucleotide sequence ID" value="NZ_OBQC01000009.1"/>
</dbReference>
<organism evidence="1 2">
    <name type="scientific">Ureibacillus acetophenoni</name>
    <dbReference type="NCBI Taxonomy" id="614649"/>
    <lineage>
        <taxon>Bacteria</taxon>
        <taxon>Bacillati</taxon>
        <taxon>Bacillota</taxon>
        <taxon>Bacilli</taxon>
        <taxon>Bacillales</taxon>
        <taxon>Caryophanaceae</taxon>
        <taxon>Ureibacillus</taxon>
    </lineage>
</organism>
<evidence type="ECO:0000313" key="2">
    <source>
        <dbReference type="Proteomes" id="UP000219252"/>
    </source>
</evidence>
<keyword evidence="2" id="KW-1185">Reference proteome</keyword>
<sequence>MEVNMSVDEVVSKIAELVKKEGQPLRKKQIKKTNPELMRNALFYFPSWEDAIERSTKSLNS</sequence>
<dbReference type="EMBL" id="OBQC01000009">
    <property type="protein sequence ID" value="SOC40950.1"/>
    <property type="molecule type" value="Genomic_DNA"/>
</dbReference>
<dbReference type="Proteomes" id="UP000219252">
    <property type="component" value="Unassembled WGS sequence"/>
</dbReference>
<reference evidence="2" key="1">
    <citation type="submission" date="2017-08" db="EMBL/GenBank/DDBJ databases">
        <authorList>
            <person name="Varghese N."/>
            <person name="Submissions S."/>
        </authorList>
    </citation>
    <scope>NUCLEOTIDE SEQUENCE [LARGE SCALE GENOMIC DNA]</scope>
    <source>
        <strain evidence="2">JC23</strain>
    </source>
</reference>
<proteinExistence type="predicted"/>
<name>A0A285UGE0_9BACL</name>
<dbReference type="OrthoDB" id="2626767at2"/>
<dbReference type="AlphaFoldDB" id="A0A285UGE0"/>